<dbReference type="Gene3D" id="3.40.1410.10">
    <property type="entry name" value="Chorismate lyase-like"/>
    <property type="match status" value="1"/>
</dbReference>
<evidence type="ECO:0000313" key="1">
    <source>
        <dbReference type="EMBL" id="NVN40597.1"/>
    </source>
</evidence>
<comment type="caution">
    <text evidence="1">The sequence shown here is derived from an EMBL/GenBank/DDBJ whole genome shotgun (WGS) entry which is preliminary data.</text>
</comment>
<reference evidence="1 2" key="1">
    <citation type="submission" date="2020-06" db="EMBL/GenBank/DDBJ databases">
        <title>Description of novel acetic acid bacteria.</title>
        <authorList>
            <person name="Sombolestani A."/>
        </authorList>
    </citation>
    <scope>NUCLEOTIDE SEQUENCE [LARGE SCALE GENOMIC DNA]</scope>
    <source>
        <strain evidence="1 2">LMG 27010</strain>
    </source>
</reference>
<dbReference type="Proteomes" id="UP000585665">
    <property type="component" value="Unassembled WGS sequence"/>
</dbReference>
<dbReference type="RefSeq" id="WP_176613556.1">
    <property type="nucleotide sequence ID" value="NZ_JABXXR010000052.1"/>
</dbReference>
<dbReference type="InterPro" id="IPR028978">
    <property type="entry name" value="Chorismate_lyase_/UTRA_dom_sf"/>
</dbReference>
<evidence type="ECO:0000313" key="2">
    <source>
        <dbReference type="Proteomes" id="UP000585665"/>
    </source>
</evidence>
<accession>A0A850P7M2</accession>
<name>A0A850P7M2_9PROT</name>
<dbReference type="EMBL" id="JABXXR010000052">
    <property type="protein sequence ID" value="NVN40597.1"/>
    <property type="molecule type" value="Genomic_DNA"/>
</dbReference>
<keyword evidence="2" id="KW-1185">Reference proteome</keyword>
<sequence length="174" mass="18260">MGQTPELPRSAAARPVGQPVHALQAALAAQPSATAVLQARCDARHLPGRPTITATLLPPRPAPDSVRAALGVAAGAPLRGRHVALACGDTVLSEAYNWYVPERLTPAMNHALETTDIPFGRAVHDLAFTRATLSSRVLGAESAPSVLENHGLLRRGVDSAPIAYVIETYRDAAL</sequence>
<proteinExistence type="predicted"/>
<organism evidence="1 2">
    <name type="scientific">Ameyamaea chiangmaiensis</name>
    <dbReference type="NCBI Taxonomy" id="442969"/>
    <lineage>
        <taxon>Bacteria</taxon>
        <taxon>Pseudomonadati</taxon>
        <taxon>Pseudomonadota</taxon>
        <taxon>Alphaproteobacteria</taxon>
        <taxon>Acetobacterales</taxon>
        <taxon>Acetobacteraceae</taxon>
        <taxon>Ameyamaea</taxon>
    </lineage>
</organism>
<protein>
    <recommendedName>
        <fullName evidence="3">Chorismate lyase</fullName>
    </recommendedName>
</protein>
<dbReference type="SUPFAM" id="SSF64288">
    <property type="entry name" value="Chorismate lyase-like"/>
    <property type="match status" value="1"/>
</dbReference>
<evidence type="ECO:0008006" key="3">
    <source>
        <dbReference type="Google" id="ProtNLM"/>
    </source>
</evidence>
<gene>
    <name evidence="1" type="ORF">HUK82_08475</name>
</gene>
<dbReference type="AlphaFoldDB" id="A0A850P7M2"/>